<dbReference type="EMBL" id="MU128993">
    <property type="protein sequence ID" value="KAF9511970.1"/>
    <property type="molecule type" value="Genomic_DNA"/>
</dbReference>
<name>A0A9P6AU41_9AGAM</name>
<dbReference type="AlphaFoldDB" id="A0A9P6AU41"/>
<accession>A0A9P6AU41</accession>
<gene>
    <name evidence="1" type="ORF">BS47DRAFT_1128013</name>
</gene>
<sequence length="137" mass="15925">MFSWKRYLSQSLIKLPRGWQFAKLEFFTTGIWHYISSTLEIMGYRETTGQSGRRYIGARKELLLALFEDRCCESGRGRDERRKCYPRPPPFGSIRVNPTIYDDGKEYGHIARPGMESSKSKRALGLFYQGVHSKICC</sequence>
<dbReference type="Proteomes" id="UP000886523">
    <property type="component" value="Unassembled WGS sequence"/>
</dbReference>
<comment type="caution">
    <text evidence="1">The sequence shown here is derived from an EMBL/GenBank/DDBJ whole genome shotgun (WGS) entry which is preliminary data.</text>
</comment>
<evidence type="ECO:0000313" key="1">
    <source>
        <dbReference type="EMBL" id="KAF9511970.1"/>
    </source>
</evidence>
<keyword evidence="2" id="KW-1185">Reference proteome</keyword>
<reference evidence="1" key="1">
    <citation type="journal article" date="2020" name="Nat. Commun.">
        <title>Large-scale genome sequencing of mycorrhizal fungi provides insights into the early evolution of symbiotic traits.</title>
        <authorList>
            <person name="Miyauchi S."/>
            <person name="Kiss E."/>
            <person name="Kuo A."/>
            <person name="Drula E."/>
            <person name="Kohler A."/>
            <person name="Sanchez-Garcia M."/>
            <person name="Morin E."/>
            <person name="Andreopoulos B."/>
            <person name="Barry K.W."/>
            <person name="Bonito G."/>
            <person name="Buee M."/>
            <person name="Carver A."/>
            <person name="Chen C."/>
            <person name="Cichocki N."/>
            <person name="Clum A."/>
            <person name="Culley D."/>
            <person name="Crous P.W."/>
            <person name="Fauchery L."/>
            <person name="Girlanda M."/>
            <person name="Hayes R.D."/>
            <person name="Keri Z."/>
            <person name="LaButti K."/>
            <person name="Lipzen A."/>
            <person name="Lombard V."/>
            <person name="Magnuson J."/>
            <person name="Maillard F."/>
            <person name="Murat C."/>
            <person name="Nolan M."/>
            <person name="Ohm R.A."/>
            <person name="Pangilinan J."/>
            <person name="Pereira M.F."/>
            <person name="Perotto S."/>
            <person name="Peter M."/>
            <person name="Pfister S."/>
            <person name="Riley R."/>
            <person name="Sitrit Y."/>
            <person name="Stielow J.B."/>
            <person name="Szollosi G."/>
            <person name="Zifcakova L."/>
            <person name="Stursova M."/>
            <person name="Spatafora J.W."/>
            <person name="Tedersoo L."/>
            <person name="Vaario L.M."/>
            <person name="Yamada A."/>
            <person name="Yan M."/>
            <person name="Wang P."/>
            <person name="Xu J."/>
            <person name="Bruns T."/>
            <person name="Baldrian P."/>
            <person name="Vilgalys R."/>
            <person name="Dunand C."/>
            <person name="Henrissat B."/>
            <person name="Grigoriev I.V."/>
            <person name="Hibbett D."/>
            <person name="Nagy L.G."/>
            <person name="Martin F.M."/>
        </authorList>
    </citation>
    <scope>NUCLEOTIDE SEQUENCE</scope>
    <source>
        <strain evidence="1">UP504</strain>
    </source>
</reference>
<evidence type="ECO:0000313" key="2">
    <source>
        <dbReference type="Proteomes" id="UP000886523"/>
    </source>
</evidence>
<organism evidence="1 2">
    <name type="scientific">Hydnum rufescens UP504</name>
    <dbReference type="NCBI Taxonomy" id="1448309"/>
    <lineage>
        <taxon>Eukaryota</taxon>
        <taxon>Fungi</taxon>
        <taxon>Dikarya</taxon>
        <taxon>Basidiomycota</taxon>
        <taxon>Agaricomycotina</taxon>
        <taxon>Agaricomycetes</taxon>
        <taxon>Cantharellales</taxon>
        <taxon>Hydnaceae</taxon>
        <taxon>Hydnum</taxon>
    </lineage>
</organism>
<protein>
    <submittedName>
        <fullName evidence="1">Uncharacterized protein</fullName>
    </submittedName>
</protein>
<proteinExistence type="predicted"/>